<gene>
    <name evidence="12" type="ORF">F2P56_023411</name>
</gene>
<sequence>MDIYSYHHFIFMRLLFPLIPCLLLFLLPLSLSYNLLPLCHQQERVALMQFKDSFIIQNNSFCEYSIEGEYPAEVASWRIDGNNTNCCAWDGVECNQDTGHVIALNLSSSCLYGSITSNSSLFRLLHLQNLTLANNDFNHSQIPSGIGNLSSLTHLDLSFSQFSGPIPSEIQYLSKLSYLRLYSSFDDLYTESLTSLVQNLTNLEDLEFFSINISSTVLESLANLSSLKALALVDCGLYGRFPTKIFQLPHL</sequence>
<evidence type="ECO:0000256" key="6">
    <source>
        <dbReference type="ARBA" id="ARBA00022989"/>
    </source>
</evidence>
<keyword evidence="6" id="KW-1133">Transmembrane helix</keyword>
<evidence type="ECO:0000256" key="8">
    <source>
        <dbReference type="ARBA" id="ARBA00023170"/>
    </source>
</evidence>
<keyword evidence="2" id="KW-0433">Leucine-rich repeat</keyword>
<evidence type="ECO:0008006" key="14">
    <source>
        <dbReference type="Google" id="ProtNLM"/>
    </source>
</evidence>
<dbReference type="Gramene" id="Jr10_25180_p1">
    <property type="protein sequence ID" value="cds.Jr10_25180_p1"/>
    <property type="gene ID" value="Jr10_25180"/>
</dbReference>
<evidence type="ECO:0000256" key="4">
    <source>
        <dbReference type="ARBA" id="ARBA00022729"/>
    </source>
</evidence>
<name>A0A833U0Z1_JUGRE</name>
<dbReference type="SUPFAM" id="SSF52058">
    <property type="entry name" value="L domain-like"/>
    <property type="match status" value="1"/>
</dbReference>
<evidence type="ECO:0000256" key="5">
    <source>
        <dbReference type="ARBA" id="ARBA00022737"/>
    </source>
</evidence>
<keyword evidence="5" id="KW-0677">Repeat</keyword>
<feature type="domain" description="Disease resistance R13L4/SHOC-2-like LRR" evidence="11">
    <location>
        <begin position="109"/>
        <end position="232"/>
    </location>
</feature>
<evidence type="ECO:0000259" key="11">
    <source>
        <dbReference type="Pfam" id="PF23598"/>
    </source>
</evidence>
<accession>A0A833U0Z1</accession>
<comment type="caution">
    <text evidence="12">The sequence shown here is derived from an EMBL/GenBank/DDBJ whole genome shotgun (WGS) entry which is preliminary data.</text>
</comment>
<dbReference type="Pfam" id="PF08263">
    <property type="entry name" value="LRRNT_2"/>
    <property type="match status" value="1"/>
</dbReference>
<evidence type="ECO:0000256" key="7">
    <source>
        <dbReference type="ARBA" id="ARBA00023136"/>
    </source>
</evidence>
<evidence type="ECO:0000313" key="12">
    <source>
        <dbReference type="EMBL" id="KAF5459470.1"/>
    </source>
</evidence>
<evidence type="ECO:0000256" key="2">
    <source>
        <dbReference type="ARBA" id="ARBA00022614"/>
    </source>
</evidence>
<feature type="domain" description="Leucine-rich repeat-containing N-terminal plant-type" evidence="10">
    <location>
        <begin position="40"/>
        <end position="95"/>
    </location>
</feature>
<dbReference type="InterPro" id="IPR032675">
    <property type="entry name" value="LRR_dom_sf"/>
</dbReference>
<dbReference type="Pfam" id="PF23598">
    <property type="entry name" value="LRR_14"/>
    <property type="match status" value="1"/>
</dbReference>
<evidence type="ECO:0000256" key="9">
    <source>
        <dbReference type="ARBA" id="ARBA00023180"/>
    </source>
</evidence>
<keyword evidence="3" id="KW-0812">Transmembrane</keyword>
<reference evidence="12" key="1">
    <citation type="submission" date="2015-10" db="EMBL/GenBank/DDBJ databases">
        <authorList>
            <person name="Martinez-Garcia P.J."/>
            <person name="Crepeau M.W."/>
            <person name="Puiu D."/>
            <person name="Gonzalez-Ibeas D."/>
            <person name="Whalen J."/>
            <person name="Stevens K."/>
            <person name="Paul R."/>
            <person name="Butterfield T."/>
            <person name="Britton M."/>
            <person name="Reagan R."/>
            <person name="Chakraborty S."/>
            <person name="Walawage S.L."/>
            <person name="Vasquez-Gross H.A."/>
            <person name="Cardeno C."/>
            <person name="Famula R."/>
            <person name="Pratt K."/>
            <person name="Kuruganti S."/>
            <person name="Aradhya M.K."/>
            <person name="Leslie C.A."/>
            <person name="Dandekar A.M."/>
            <person name="Salzberg S.L."/>
            <person name="Wegrzyn J.L."/>
            <person name="Langley C.H."/>
            <person name="Neale D.B."/>
        </authorList>
    </citation>
    <scope>NUCLEOTIDE SEQUENCE</scope>
    <source>
        <tissue evidence="12">Leaves</tissue>
    </source>
</reference>
<dbReference type="GO" id="GO:0016020">
    <property type="term" value="C:membrane"/>
    <property type="evidence" value="ECO:0007669"/>
    <property type="project" value="UniProtKB-SubCell"/>
</dbReference>
<dbReference type="EMBL" id="LIHL02000010">
    <property type="protein sequence ID" value="KAF5459470.1"/>
    <property type="molecule type" value="Genomic_DNA"/>
</dbReference>
<dbReference type="OrthoDB" id="544346at2759"/>
<dbReference type="Proteomes" id="UP000619265">
    <property type="component" value="Unassembled WGS sequence"/>
</dbReference>
<keyword evidence="9" id="KW-0325">Glycoprotein</keyword>
<dbReference type="InterPro" id="IPR046956">
    <property type="entry name" value="RLP23-like"/>
</dbReference>
<keyword evidence="8" id="KW-0675">Receptor</keyword>
<evidence type="ECO:0000256" key="1">
    <source>
        <dbReference type="ARBA" id="ARBA00004479"/>
    </source>
</evidence>
<organism evidence="12 13">
    <name type="scientific">Juglans regia</name>
    <name type="common">English walnut</name>
    <dbReference type="NCBI Taxonomy" id="51240"/>
    <lineage>
        <taxon>Eukaryota</taxon>
        <taxon>Viridiplantae</taxon>
        <taxon>Streptophyta</taxon>
        <taxon>Embryophyta</taxon>
        <taxon>Tracheophyta</taxon>
        <taxon>Spermatophyta</taxon>
        <taxon>Magnoliopsida</taxon>
        <taxon>eudicotyledons</taxon>
        <taxon>Gunneridae</taxon>
        <taxon>Pentapetalae</taxon>
        <taxon>rosids</taxon>
        <taxon>fabids</taxon>
        <taxon>Fagales</taxon>
        <taxon>Juglandaceae</taxon>
        <taxon>Juglans</taxon>
    </lineage>
</organism>
<evidence type="ECO:0000256" key="3">
    <source>
        <dbReference type="ARBA" id="ARBA00022692"/>
    </source>
</evidence>
<dbReference type="PANTHER" id="PTHR48061:SF29">
    <property type="entry name" value="RECEPTOR-LIKE KINASE FAMILY PROTEIN, PUTATIVE-RELATED"/>
    <property type="match status" value="1"/>
</dbReference>
<protein>
    <recommendedName>
        <fullName evidence="14">Receptor-like protein 7</fullName>
    </recommendedName>
</protein>
<dbReference type="PANTHER" id="PTHR48061">
    <property type="entry name" value="LEUCINE-RICH REPEAT RECEPTOR PROTEIN KINASE EMS1-LIKE-RELATED"/>
    <property type="match status" value="1"/>
</dbReference>
<dbReference type="InterPro" id="IPR055414">
    <property type="entry name" value="LRR_R13L4/SHOC2-like"/>
</dbReference>
<keyword evidence="7" id="KW-0472">Membrane</keyword>
<dbReference type="Gene3D" id="3.80.10.10">
    <property type="entry name" value="Ribonuclease Inhibitor"/>
    <property type="match status" value="2"/>
</dbReference>
<reference evidence="12" key="2">
    <citation type="submission" date="2020-03" db="EMBL/GenBank/DDBJ databases">
        <title>Walnut 2.0.</title>
        <authorList>
            <person name="Marrano A."/>
            <person name="Britton M."/>
            <person name="Zimin A.V."/>
            <person name="Zaini P.A."/>
            <person name="Workman R."/>
            <person name="Puiu D."/>
            <person name="Bianco L."/>
            <person name="Allen B.J."/>
            <person name="Troggio M."/>
            <person name="Leslie C.A."/>
            <person name="Timp W."/>
            <person name="Dendekar A."/>
            <person name="Salzberg S.L."/>
            <person name="Neale D.B."/>
        </authorList>
    </citation>
    <scope>NUCLEOTIDE SEQUENCE</scope>
    <source>
        <tissue evidence="12">Leaves</tissue>
    </source>
</reference>
<dbReference type="AlphaFoldDB" id="A0A833U0Z1"/>
<keyword evidence="4" id="KW-0732">Signal</keyword>
<comment type="subcellular location">
    <subcellularLocation>
        <location evidence="1">Membrane</location>
        <topology evidence="1">Single-pass type I membrane protein</topology>
    </subcellularLocation>
</comment>
<dbReference type="RefSeq" id="XP_018855820.2">
    <property type="nucleotide sequence ID" value="XM_019000275.2"/>
</dbReference>
<dbReference type="InterPro" id="IPR013210">
    <property type="entry name" value="LRR_N_plant-typ"/>
</dbReference>
<evidence type="ECO:0000259" key="10">
    <source>
        <dbReference type="Pfam" id="PF08263"/>
    </source>
</evidence>
<evidence type="ECO:0000313" key="13">
    <source>
        <dbReference type="Proteomes" id="UP000619265"/>
    </source>
</evidence>
<proteinExistence type="predicted"/>